<keyword evidence="1" id="KW-0472">Membrane</keyword>
<feature type="non-terminal residue" evidence="2">
    <location>
        <position position="1"/>
    </location>
</feature>
<dbReference type="AlphaFoldDB" id="A0AAW0WIH7"/>
<organism evidence="2 3">
    <name type="scientific">Cherax quadricarinatus</name>
    <name type="common">Australian red claw crayfish</name>
    <dbReference type="NCBI Taxonomy" id="27406"/>
    <lineage>
        <taxon>Eukaryota</taxon>
        <taxon>Metazoa</taxon>
        <taxon>Ecdysozoa</taxon>
        <taxon>Arthropoda</taxon>
        <taxon>Crustacea</taxon>
        <taxon>Multicrustacea</taxon>
        <taxon>Malacostraca</taxon>
        <taxon>Eumalacostraca</taxon>
        <taxon>Eucarida</taxon>
        <taxon>Decapoda</taxon>
        <taxon>Pleocyemata</taxon>
        <taxon>Astacidea</taxon>
        <taxon>Parastacoidea</taxon>
        <taxon>Parastacidae</taxon>
        <taxon>Cherax</taxon>
    </lineage>
</organism>
<feature type="transmembrane region" description="Helical" evidence="1">
    <location>
        <begin position="97"/>
        <end position="117"/>
    </location>
</feature>
<name>A0AAW0WIH7_CHEQU</name>
<proteinExistence type="predicted"/>
<keyword evidence="1" id="KW-1133">Transmembrane helix</keyword>
<keyword evidence="1" id="KW-0812">Transmembrane</keyword>
<reference evidence="2 3" key="1">
    <citation type="journal article" date="2024" name="BMC Genomics">
        <title>Genome assembly of redclaw crayfish (Cherax quadricarinatus) provides insights into its immune adaptation and hypoxia tolerance.</title>
        <authorList>
            <person name="Liu Z."/>
            <person name="Zheng J."/>
            <person name="Li H."/>
            <person name="Fang K."/>
            <person name="Wang S."/>
            <person name="He J."/>
            <person name="Zhou D."/>
            <person name="Weng S."/>
            <person name="Chi M."/>
            <person name="Gu Z."/>
            <person name="He J."/>
            <person name="Li F."/>
            <person name="Wang M."/>
        </authorList>
    </citation>
    <scope>NUCLEOTIDE SEQUENCE [LARGE SCALE GENOMIC DNA]</scope>
    <source>
        <strain evidence="2">ZL_2023a</strain>
    </source>
</reference>
<keyword evidence="3" id="KW-1185">Reference proteome</keyword>
<sequence length="156" mass="17783">SNKKRNESASSDQQVVWFTCHLHIVMKEAVLEVAAGVNSTLAQVTTLLRLLVSAAVDIVHDAQVYFSLPSLHQLKETAFTSWINFLWWLGLTPLQGHVLRALIIILVVNFVLIKVSWHMYAQRISHTLSFNSLHIVEDILKKNTNFKFPKEHSARI</sequence>
<dbReference type="EMBL" id="JARKIK010000059">
    <property type="protein sequence ID" value="KAK8731906.1"/>
    <property type="molecule type" value="Genomic_DNA"/>
</dbReference>
<accession>A0AAW0WIH7</accession>
<protein>
    <submittedName>
        <fullName evidence="2">Uncharacterized protein</fullName>
    </submittedName>
</protein>
<evidence type="ECO:0000313" key="3">
    <source>
        <dbReference type="Proteomes" id="UP001445076"/>
    </source>
</evidence>
<evidence type="ECO:0000256" key="1">
    <source>
        <dbReference type="SAM" id="Phobius"/>
    </source>
</evidence>
<gene>
    <name evidence="2" type="ORF">OTU49_007321</name>
</gene>
<dbReference type="Proteomes" id="UP001445076">
    <property type="component" value="Unassembled WGS sequence"/>
</dbReference>
<comment type="caution">
    <text evidence="2">The sequence shown here is derived from an EMBL/GenBank/DDBJ whole genome shotgun (WGS) entry which is preliminary data.</text>
</comment>
<evidence type="ECO:0000313" key="2">
    <source>
        <dbReference type="EMBL" id="KAK8731906.1"/>
    </source>
</evidence>